<gene>
    <name evidence="1" type="ORF">Mth01_57520</name>
</gene>
<proteinExistence type="predicted"/>
<evidence type="ECO:0000313" key="1">
    <source>
        <dbReference type="EMBL" id="GIH73499.1"/>
    </source>
</evidence>
<dbReference type="Proteomes" id="UP000610966">
    <property type="component" value="Unassembled WGS sequence"/>
</dbReference>
<organism evidence="1 2">
    <name type="scientific">Sphaerimonospora thailandensis</name>
    <dbReference type="NCBI Taxonomy" id="795644"/>
    <lineage>
        <taxon>Bacteria</taxon>
        <taxon>Bacillati</taxon>
        <taxon>Actinomycetota</taxon>
        <taxon>Actinomycetes</taxon>
        <taxon>Streptosporangiales</taxon>
        <taxon>Streptosporangiaceae</taxon>
        <taxon>Sphaerimonospora</taxon>
    </lineage>
</organism>
<name>A0A8J3RER7_9ACTN</name>
<evidence type="ECO:0000313" key="2">
    <source>
        <dbReference type="Proteomes" id="UP000610966"/>
    </source>
</evidence>
<reference evidence="1" key="1">
    <citation type="submission" date="2021-01" db="EMBL/GenBank/DDBJ databases">
        <title>Whole genome shotgun sequence of Sphaerimonospora thailandensis NBRC 107569.</title>
        <authorList>
            <person name="Komaki H."/>
            <person name="Tamura T."/>
        </authorList>
    </citation>
    <scope>NUCLEOTIDE SEQUENCE</scope>
    <source>
        <strain evidence="1">NBRC 107569</strain>
    </source>
</reference>
<dbReference type="InterPro" id="IPR023381">
    <property type="entry name" value="YP001051499.1-like_dom_sf"/>
</dbReference>
<dbReference type="EMBL" id="BOOG01000100">
    <property type="protein sequence ID" value="GIH73499.1"/>
    <property type="molecule type" value="Genomic_DNA"/>
</dbReference>
<comment type="caution">
    <text evidence="1">The sequence shown here is derived from an EMBL/GenBank/DDBJ whole genome shotgun (WGS) entry which is preliminary data.</text>
</comment>
<protein>
    <submittedName>
        <fullName evidence="1">Uncharacterized protein</fullName>
    </submittedName>
</protein>
<dbReference type="RefSeq" id="WP_204019127.1">
    <property type="nucleotide sequence ID" value="NZ_BOOG01000100.1"/>
</dbReference>
<dbReference type="Gene3D" id="1.20.1590.10">
    <property type="entry name" value="YP_001051499.1 domain like"/>
    <property type="match status" value="1"/>
</dbReference>
<keyword evidence="2" id="KW-1185">Reference proteome</keyword>
<dbReference type="AlphaFoldDB" id="A0A8J3RER7"/>
<accession>A0A8J3RER7</accession>
<sequence length="192" mass="21178">MVAVDQSLARFLNEADGPQLTYFAASCVERASGAFFLAMSLDETRRADADQFLELLESLWKFQSLPRDERRRCQEIAAGFPELQQEEEPSGVFAYAYDAVAAMFYSYAYLVSDDRLNITYCSNHLLNSAGFLDEAAGAGETFINEEIRAQIGDIDLLIGESGDGTELVPVLRGGSREIGRHRAEVLNLMASG</sequence>